<dbReference type="AlphaFoldDB" id="A0A1W0VUB1"/>
<sequence>MANNVAYNLFVILNLKKCRKETYLKPSTSSTPAASSASALHVPSPCASSEELKVELVRATVGCLHAGVVHDIRSSILLAHAVLSVARGLDLDDVMLFGEL</sequence>
<dbReference type="InParanoid" id="A0A1W0VUB1"/>
<evidence type="ECO:0000313" key="1">
    <source>
        <dbReference type="EMBL" id="OQU76878.1"/>
    </source>
</evidence>
<organism evidence="1 2">
    <name type="scientific">Sorghum bicolor</name>
    <name type="common">Sorghum</name>
    <name type="synonym">Sorghum vulgare</name>
    <dbReference type="NCBI Taxonomy" id="4558"/>
    <lineage>
        <taxon>Eukaryota</taxon>
        <taxon>Viridiplantae</taxon>
        <taxon>Streptophyta</taxon>
        <taxon>Embryophyta</taxon>
        <taxon>Tracheophyta</taxon>
        <taxon>Spermatophyta</taxon>
        <taxon>Magnoliopsida</taxon>
        <taxon>Liliopsida</taxon>
        <taxon>Poales</taxon>
        <taxon>Poaceae</taxon>
        <taxon>PACMAD clade</taxon>
        <taxon>Panicoideae</taxon>
        <taxon>Andropogonodae</taxon>
        <taxon>Andropogoneae</taxon>
        <taxon>Sorghinae</taxon>
        <taxon>Sorghum</taxon>
    </lineage>
</organism>
<protein>
    <submittedName>
        <fullName evidence="1">Uncharacterized protein</fullName>
    </submittedName>
</protein>
<keyword evidence="2" id="KW-1185">Reference proteome</keyword>
<name>A0A1W0VUB1_SORBI</name>
<reference evidence="2" key="2">
    <citation type="journal article" date="2018" name="Plant J.">
        <title>The Sorghum bicolor reference genome: improved assembly, gene annotations, a transcriptome atlas, and signatures of genome organization.</title>
        <authorList>
            <person name="McCormick R.F."/>
            <person name="Truong S.K."/>
            <person name="Sreedasyam A."/>
            <person name="Jenkins J."/>
            <person name="Shu S."/>
            <person name="Sims D."/>
            <person name="Kennedy M."/>
            <person name="Amirebrahimi M."/>
            <person name="Weers B.D."/>
            <person name="McKinley B."/>
            <person name="Mattison A."/>
            <person name="Morishige D.T."/>
            <person name="Grimwood J."/>
            <person name="Schmutz J."/>
            <person name="Mullet J.E."/>
        </authorList>
    </citation>
    <scope>NUCLEOTIDE SEQUENCE [LARGE SCALE GENOMIC DNA]</scope>
    <source>
        <strain evidence="2">cv. BTx623</strain>
    </source>
</reference>
<dbReference type="EMBL" id="CM000769">
    <property type="protein sequence ID" value="OQU76878.1"/>
    <property type="molecule type" value="Genomic_DNA"/>
</dbReference>
<reference evidence="1 2" key="1">
    <citation type="journal article" date="2009" name="Nature">
        <title>The Sorghum bicolor genome and the diversification of grasses.</title>
        <authorList>
            <person name="Paterson A.H."/>
            <person name="Bowers J.E."/>
            <person name="Bruggmann R."/>
            <person name="Dubchak I."/>
            <person name="Grimwood J."/>
            <person name="Gundlach H."/>
            <person name="Haberer G."/>
            <person name="Hellsten U."/>
            <person name="Mitros T."/>
            <person name="Poliakov A."/>
            <person name="Schmutz J."/>
            <person name="Spannagl M."/>
            <person name="Tang H."/>
            <person name="Wang X."/>
            <person name="Wicker T."/>
            <person name="Bharti A.K."/>
            <person name="Chapman J."/>
            <person name="Feltus F.A."/>
            <person name="Gowik U."/>
            <person name="Grigoriev I.V."/>
            <person name="Lyons E."/>
            <person name="Maher C.A."/>
            <person name="Martis M."/>
            <person name="Narechania A."/>
            <person name="Otillar R.P."/>
            <person name="Penning B.W."/>
            <person name="Salamov A.A."/>
            <person name="Wang Y."/>
            <person name="Zhang L."/>
            <person name="Carpita N.C."/>
            <person name="Freeling M."/>
            <person name="Gingle A.R."/>
            <person name="Hash C.T."/>
            <person name="Keller B."/>
            <person name="Klein P."/>
            <person name="Kresovich S."/>
            <person name="McCann M.C."/>
            <person name="Ming R."/>
            <person name="Peterson D.G."/>
            <person name="Mehboob-ur-Rahman"/>
            <person name="Ware D."/>
            <person name="Westhoff P."/>
            <person name="Mayer K.F."/>
            <person name="Messing J."/>
            <person name="Rokhsar D.S."/>
        </authorList>
    </citation>
    <scope>NUCLEOTIDE SEQUENCE [LARGE SCALE GENOMIC DNA]</scope>
    <source>
        <strain evidence="2">cv. BTx623</strain>
    </source>
</reference>
<dbReference type="Gramene" id="OQU76878">
    <property type="protein sequence ID" value="OQU76878"/>
    <property type="gene ID" value="SORBI_3010G226901"/>
</dbReference>
<accession>A0A1W0VUB1</accession>
<dbReference type="Proteomes" id="UP000000768">
    <property type="component" value="Chromosome 10"/>
</dbReference>
<gene>
    <name evidence="1" type="ORF">SORBI_3010G226901</name>
</gene>
<evidence type="ECO:0000313" key="2">
    <source>
        <dbReference type="Proteomes" id="UP000000768"/>
    </source>
</evidence>
<proteinExistence type="predicted"/>